<evidence type="ECO:0000313" key="4">
    <source>
        <dbReference type="Proteomes" id="UP000318571"/>
    </source>
</evidence>
<dbReference type="InterPro" id="IPR052267">
    <property type="entry name" value="N-DRC_Component"/>
</dbReference>
<dbReference type="GO" id="GO:0016887">
    <property type="term" value="F:ATP hydrolysis activity"/>
    <property type="evidence" value="ECO:0007669"/>
    <property type="project" value="InterPro"/>
</dbReference>
<comment type="caution">
    <text evidence="3">The sequence shown here is derived from an EMBL/GenBank/DDBJ whole genome shotgun (WGS) entry which is preliminary data.</text>
</comment>
<feature type="region of interest" description="Disordered" evidence="1">
    <location>
        <begin position="813"/>
        <end position="833"/>
    </location>
</feature>
<dbReference type="STRING" id="6832.A0A553PD98"/>
<dbReference type="Gene3D" id="3.40.50.300">
    <property type="entry name" value="P-loop containing nucleotide triphosphate hydrolases"/>
    <property type="match status" value="1"/>
</dbReference>
<proteinExistence type="predicted"/>
<organism evidence="3 4">
    <name type="scientific">Tigriopus californicus</name>
    <name type="common">Marine copepod</name>
    <dbReference type="NCBI Taxonomy" id="6832"/>
    <lineage>
        <taxon>Eukaryota</taxon>
        <taxon>Metazoa</taxon>
        <taxon>Ecdysozoa</taxon>
        <taxon>Arthropoda</taxon>
        <taxon>Crustacea</taxon>
        <taxon>Multicrustacea</taxon>
        <taxon>Hexanauplia</taxon>
        <taxon>Copepoda</taxon>
        <taxon>Harpacticoida</taxon>
        <taxon>Harpacticidae</taxon>
        <taxon>Tigriopus</taxon>
    </lineage>
</organism>
<dbReference type="PANTHER" id="PTHR14690:SF0">
    <property type="entry name" value="IQ MOTIF CONTAINING WITH AAA DOMAIN 1"/>
    <property type="match status" value="1"/>
</dbReference>
<gene>
    <name evidence="3" type="ORF">TCAL_00505</name>
</gene>
<dbReference type="Proteomes" id="UP000318571">
    <property type="component" value="Chromosome 2"/>
</dbReference>
<feature type="non-terminal residue" evidence="3">
    <location>
        <position position="1"/>
    </location>
</feature>
<protein>
    <recommendedName>
        <fullName evidence="2">ATPase AAA-type core domain-containing protein</fullName>
    </recommendedName>
</protein>
<dbReference type="AlphaFoldDB" id="A0A553PD98"/>
<evidence type="ECO:0000256" key="1">
    <source>
        <dbReference type="SAM" id="MobiDB-lite"/>
    </source>
</evidence>
<accession>A0A553PD98</accession>
<dbReference type="PANTHER" id="PTHR14690">
    <property type="entry name" value="IQ MOTIF CONTAINING WITH AAA DOMAIN 1"/>
    <property type="match status" value="1"/>
</dbReference>
<sequence>TFNLLWIKTQSELEQLLNEEYRLYNSKPERDREQAFKVVSTIYLKYVKIFRALEECFDQIVQPQKRLLLRQLLNGVIGRILELKHELVHLDNLEISYHDEAMMELSMSPNDAELIIPQFIVRDRQQEIAYWDDQMKQACEKMEQHDFGPKEPVITPEDAIALLQKHERARQGRLRAKLMGEIRKQEANEKAKNRAEEFLTSALAASKIQSIWKGALARRKVRKLREDELAFIGMIPPKHVSTKFQTRLKQWRATRRDIQQQYQQDFENALVSTKDKVWREEALDIEENMKDDIRKWFFNGRDDQGRFPDYPSDDEGGSAAVFHPERFQALHAENETLEGHGLGGMKMKKSDSGEGKSRGDQPSKSSTSDKKAKELDDEVDGVGAGFVLRESEFVRQLRKNHRNFQDIWKDKDESKNVAQTFDEEMIKEEKRREVEDEIRINVDSNMREELDRLKIAAERDKGRKGKIAKKRKKGKKKQGKKGKKKKEKDLTPDRSTESLFEELVLNGIIKPYPIVHLKEFLGNTNMIGSTLKKIKDNLKSSIPTPGGGDIRRLIIEYCILPMSSSNLRENSPHVKSLLLAGPEGTGKSMLVHAICTELKATFFDLTATNIVGKYPGKSGLNMLLHLVIKMSRLLQPSIIFMDQAEKTFLKKVTKTDKSDPKRLKKDLPRLVRSLSAEDRVMLIGISKTPWECEQKGLLQTYQKILLLPRPDYPQRHELWREIIISKGGDIESQWERFDLSALAKISDGYTTGQIVESASQVLVPRRLLHQGVRPLQPSEFIPILAKMDPMYREEEAAYETWFAKTPLGKKWVKQMEGDEDLKKDKKKAPKKKK</sequence>
<feature type="domain" description="ATPase AAA-type core" evidence="2">
    <location>
        <begin position="577"/>
        <end position="695"/>
    </location>
</feature>
<feature type="compositionally biased region" description="Basic and acidic residues" evidence="1">
    <location>
        <begin position="348"/>
        <end position="374"/>
    </location>
</feature>
<dbReference type="Gene3D" id="1.10.8.60">
    <property type="match status" value="1"/>
</dbReference>
<dbReference type="EMBL" id="VCGU01000005">
    <property type="protein sequence ID" value="TRY75655.1"/>
    <property type="molecule type" value="Genomic_DNA"/>
</dbReference>
<feature type="non-terminal residue" evidence="3">
    <location>
        <position position="833"/>
    </location>
</feature>
<feature type="region of interest" description="Disordered" evidence="1">
    <location>
        <begin position="454"/>
        <end position="493"/>
    </location>
</feature>
<feature type="compositionally biased region" description="Basic and acidic residues" evidence="1">
    <location>
        <begin position="813"/>
        <end position="823"/>
    </location>
</feature>
<evidence type="ECO:0000259" key="2">
    <source>
        <dbReference type="Pfam" id="PF00004"/>
    </source>
</evidence>
<feature type="region of interest" description="Disordered" evidence="1">
    <location>
        <begin position="337"/>
        <end position="376"/>
    </location>
</feature>
<reference evidence="3 4" key="1">
    <citation type="journal article" date="2018" name="Nat. Ecol. Evol.">
        <title>Genomic signatures of mitonuclear coevolution across populations of Tigriopus californicus.</title>
        <authorList>
            <person name="Barreto F.S."/>
            <person name="Watson E.T."/>
            <person name="Lima T.G."/>
            <person name="Willett C.S."/>
            <person name="Edmands S."/>
            <person name="Li W."/>
            <person name="Burton R.S."/>
        </authorList>
    </citation>
    <scope>NUCLEOTIDE SEQUENCE [LARGE SCALE GENOMIC DNA]</scope>
    <source>
        <strain evidence="3 4">San Diego</strain>
    </source>
</reference>
<keyword evidence="4" id="KW-1185">Reference proteome</keyword>
<evidence type="ECO:0000313" key="3">
    <source>
        <dbReference type="EMBL" id="TRY75655.1"/>
    </source>
</evidence>
<dbReference type="SUPFAM" id="SSF52540">
    <property type="entry name" value="P-loop containing nucleoside triphosphate hydrolases"/>
    <property type="match status" value="1"/>
</dbReference>
<dbReference type="Pfam" id="PF00004">
    <property type="entry name" value="AAA"/>
    <property type="match status" value="1"/>
</dbReference>
<dbReference type="InterPro" id="IPR003959">
    <property type="entry name" value="ATPase_AAA_core"/>
</dbReference>
<dbReference type="InterPro" id="IPR027417">
    <property type="entry name" value="P-loop_NTPase"/>
</dbReference>
<feature type="compositionally biased region" description="Basic residues" evidence="1">
    <location>
        <begin position="462"/>
        <end position="486"/>
    </location>
</feature>
<dbReference type="PROSITE" id="PS50096">
    <property type="entry name" value="IQ"/>
    <property type="match status" value="1"/>
</dbReference>
<dbReference type="GO" id="GO:0005524">
    <property type="term" value="F:ATP binding"/>
    <property type="evidence" value="ECO:0007669"/>
    <property type="project" value="InterPro"/>
</dbReference>
<feature type="compositionally biased region" description="Basic residues" evidence="1">
    <location>
        <begin position="824"/>
        <end position="833"/>
    </location>
</feature>
<name>A0A553PD98_TIGCA</name>
<dbReference type="OMA" id="MVQLRTH"/>